<dbReference type="SUPFAM" id="SSF51246">
    <property type="entry name" value="Rudiment single hybrid motif"/>
    <property type="match status" value="1"/>
</dbReference>
<feature type="binding site" evidence="5">
    <location>
        <position position="261"/>
    </location>
    <ligand>
        <name>ATP</name>
        <dbReference type="ChEBI" id="CHEBI:30616"/>
    </ligand>
</feature>
<evidence type="ECO:0000256" key="6">
    <source>
        <dbReference type="RuleBase" id="RU361200"/>
    </source>
</evidence>
<dbReference type="NCBIfam" id="NF004679">
    <property type="entry name" value="PRK06019.1-5"/>
    <property type="match status" value="1"/>
</dbReference>
<gene>
    <name evidence="5 6" type="primary">purK</name>
    <name evidence="8" type="ORF">DFQ15_12255</name>
</gene>
<dbReference type="Gene3D" id="3.30.470.20">
    <property type="entry name" value="ATP-grasp fold, B domain"/>
    <property type="match status" value="1"/>
</dbReference>
<reference evidence="8 9" key="1">
    <citation type="submission" date="2018-06" db="EMBL/GenBank/DDBJ databases">
        <title>Genomic Encyclopedia of Type Strains, Phase III (KMG-III): the genomes of soil and plant-associated and newly described type strains.</title>
        <authorList>
            <person name="Whitman W."/>
        </authorList>
    </citation>
    <scope>NUCLEOTIDE SEQUENCE [LARGE SCALE GENOMIC DNA]</scope>
    <source>
        <strain evidence="8 9">CECT 7646</strain>
    </source>
</reference>
<dbReference type="PANTHER" id="PTHR11609:SF5">
    <property type="entry name" value="PHOSPHORIBOSYLAMINOIMIDAZOLE CARBOXYLASE"/>
    <property type="match status" value="1"/>
</dbReference>
<comment type="pathway">
    <text evidence="5 6">Purine metabolism; IMP biosynthesis via de novo pathway; 5-amino-1-(5-phospho-D-ribosyl)imidazole-4-carboxylate from 5-amino-1-(5-phospho-D-ribosyl)imidazole (N5-CAIR route): step 1/2.</text>
</comment>
<evidence type="ECO:0000256" key="3">
    <source>
        <dbReference type="ARBA" id="ARBA00022755"/>
    </source>
</evidence>
<name>A0A318SJM6_9BURK</name>
<feature type="binding site" evidence="5">
    <location>
        <position position="218"/>
    </location>
    <ligand>
        <name>ATP</name>
        <dbReference type="ChEBI" id="CHEBI:30616"/>
    </ligand>
</feature>
<dbReference type="GO" id="GO:0034028">
    <property type="term" value="F:5-(carboxyamino)imidazole ribonucleotide synthase activity"/>
    <property type="evidence" value="ECO:0007669"/>
    <property type="project" value="UniProtKB-UniRule"/>
</dbReference>
<dbReference type="SUPFAM" id="SSF56059">
    <property type="entry name" value="Glutathione synthetase ATP-binding domain-like"/>
    <property type="match status" value="1"/>
</dbReference>
<sequence>MTDAPAPLAAADDVACPVFLSLPGVVPPPDGAGAVAAPAGQAGTTLGAEIEAVLHGLADTRPGPAPAGAALGHVAGSHAEVTLGVVGGGQLGRMFVHAAQSMGYFTAVLDPDPSSPAGRVSHHHVQAGYLDPDGLAHMAQLCVAVTTEFENVPAAALATLARSLPVAPAASAVGIAQDRAAEKAHFDRCDVPCAPYALIDTPEQLAAVDAFLLPGILKTVRMGYDGKGQARVVDRDALTAAWAQLQHVPCVLEKMLPLAAECSVIVARGADGTTVHFPVQRNLHRDGILAVTEVHEGNIDPAQAQQAVDAAKSIADGLGYVGVLCVEFFLLQDGRLVVNEIAPRPHNSGHYTIDACDSSQFALQVRTMAGLPLAAPRQHSPAVMLNLLGDLWQLPQVEGQVSPAQRTPAWDRVLALPGAHLHLYGKHAAVPGRKMGHLTFTAATAVAAREAALEACAILGIAPF</sequence>
<dbReference type="NCBIfam" id="NF004677">
    <property type="entry name" value="PRK06019.1-3"/>
    <property type="match status" value="1"/>
</dbReference>
<keyword evidence="4 5" id="KW-0067">ATP-binding</keyword>
<organism evidence="8 9">
    <name type="scientific">Xylophilus ampelinus</name>
    <dbReference type="NCBI Taxonomy" id="54067"/>
    <lineage>
        <taxon>Bacteria</taxon>
        <taxon>Pseudomonadati</taxon>
        <taxon>Pseudomonadota</taxon>
        <taxon>Betaproteobacteria</taxon>
        <taxon>Burkholderiales</taxon>
        <taxon>Xylophilus</taxon>
    </lineage>
</organism>
<feature type="domain" description="ATP-grasp" evidence="7">
    <location>
        <begin position="183"/>
        <end position="369"/>
    </location>
</feature>
<comment type="similarity">
    <text evidence="5 6">Belongs to the PurK/PurT family.</text>
</comment>
<dbReference type="NCBIfam" id="NF004676">
    <property type="entry name" value="PRK06019.1-2"/>
    <property type="match status" value="1"/>
</dbReference>
<dbReference type="AlphaFoldDB" id="A0A318SJM6"/>
<evidence type="ECO:0000256" key="2">
    <source>
        <dbReference type="ARBA" id="ARBA00022741"/>
    </source>
</evidence>
<feature type="binding site" evidence="5">
    <location>
        <position position="179"/>
    </location>
    <ligand>
        <name>ATP</name>
        <dbReference type="ChEBI" id="CHEBI:30616"/>
    </ligand>
</feature>
<feature type="binding site" evidence="5">
    <location>
        <position position="284"/>
    </location>
    <ligand>
        <name>ATP</name>
        <dbReference type="ChEBI" id="CHEBI:30616"/>
    </ligand>
</feature>
<evidence type="ECO:0000256" key="1">
    <source>
        <dbReference type="ARBA" id="ARBA00022598"/>
    </source>
</evidence>
<dbReference type="Gene3D" id="3.30.1490.20">
    <property type="entry name" value="ATP-grasp fold, A domain"/>
    <property type="match status" value="1"/>
</dbReference>
<dbReference type="OrthoDB" id="9804625at2"/>
<dbReference type="GO" id="GO:0004638">
    <property type="term" value="F:phosphoribosylaminoimidazole carboxylase activity"/>
    <property type="evidence" value="ECO:0007669"/>
    <property type="project" value="InterPro"/>
</dbReference>
<feature type="binding site" evidence="5">
    <location>
        <begin position="223"/>
        <end position="229"/>
    </location>
    <ligand>
        <name>ATP</name>
        <dbReference type="ChEBI" id="CHEBI:30616"/>
    </ligand>
</feature>
<dbReference type="HAMAP" id="MF_01928">
    <property type="entry name" value="PurK"/>
    <property type="match status" value="1"/>
</dbReference>
<dbReference type="GO" id="GO:0005524">
    <property type="term" value="F:ATP binding"/>
    <property type="evidence" value="ECO:0007669"/>
    <property type="project" value="UniProtKB-UniRule"/>
</dbReference>
<dbReference type="Proteomes" id="UP000247540">
    <property type="component" value="Unassembled WGS sequence"/>
</dbReference>
<dbReference type="InterPro" id="IPR016185">
    <property type="entry name" value="PreATP-grasp_dom_sf"/>
</dbReference>
<comment type="function">
    <text evidence="5">Catalyzes the ATP-dependent conversion of 5-aminoimidazole ribonucleotide (AIR) and HCO(3)(-) to N5-carboxyaminoimidazole ribonucleotide (N5-CAIR).</text>
</comment>
<dbReference type="GO" id="GO:0006189">
    <property type="term" value="P:'de novo' IMP biosynthetic process"/>
    <property type="evidence" value="ECO:0007669"/>
    <property type="project" value="UniProtKB-UniRule"/>
</dbReference>
<feature type="binding site" evidence="5">
    <location>
        <begin position="253"/>
        <end position="256"/>
    </location>
    <ligand>
        <name>ATP</name>
        <dbReference type="ChEBI" id="CHEBI:30616"/>
    </ligand>
</feature>
<dbReference type="InterPro" id="IPR005875">
    <property type="entry name" value="PurK"/>
</dbReference>
<dbReference type="NCBIfam" id="TIGR01161">
    <property type="entry name" value="purK"/>
    <property type="match status" value="1"/>
</dbReference>
<dbReference type="InterPro" id="IPR003135">
    <property type="entry name" value="ATP-grasp_carboxylate-amine"/>
</dbReference>
<dbReference type="Gene3D" id="3.40.50.20">
    <property type="match status" value="1"/>
</dbReference>
<dbReference type="InterPro" id="IPR054350">
    <property type="entry name" value="PurT/PurK_preATP-grasp"/>
</dbReference>
<dbReference type="InterPro" id="IPR011054">
    <property type="entry name" value="Rudment_hybrid_motif"/>
</dbReference>
<evidence type="ECO:0000256" key="5">
    <source>
        <dbReference type="HAMAP-Rule" id="MF_01928"/>
    </source>
</evidence>
<comment type="catalytic activity">
    <reaction evidence="5 6">
        <text>5-amino-1-(5-phospho-beta-D-ribosyl)imidazole + hydrogencarbonate + ATP = 5-carboxyamino-1-(5-phospho-D-ribosyl)imidazole + ADP + phosphate + 2 H(+)</text>
        <dbReference type="Rhea" id="RHEA:19317"/>
        <dbReference type="ChEBI" id="CHEBI:15378"/>
        <dbReference type="ChEBI" id="CHEBI:17544"/>
        <dbReference type="ChEBI" id="CHEBI:30616"/>
        <dbReference type="ChEBI" id="CHEBI:43474"/>
        <dbReference type="ChEBI" id="CHEBI:58730"/>
        <dbReference type="ChEBI" id="CHEBI:137981"/>
        <dbReference type="ChEBI" id="CHEBI:456216"/>
        <dbReference type="EC" id="6.3.4.18"/>
    </reaction>
</comment>
<dbReference type="EMBL" id="QJTC01000022">
    <property type="protein sequence ID" value="PYE74973.1"/>
    <property type="molecule type" value="Genomic_DNA"/>
</dbReference>
<dbReference type="InterPro" id="IPR040686">
    <property type="entry name" value="PurK_C"/>
</dbReference>
<dbReference type="PANTHER" id="PTHR11609">
    <property type="entry name" value="PURINE BIOSYNTHESIS PROTEIN 6/7, PUR6/7"/>
    <property type="match status" value="1"/>
</dbReference>
<dbReference type="Pfam" id="PF17769">
    <property type="entry name" value="PurK_C"/>
    <property type="match status" value="1"/>
</dbReference>
<dbReference type="GO" id="GO:0005829">
    <property type="term" value="C:cytosol"/>
    <property type="evidence" value="ECO:0007669"/>
    <property type="project" value="TreeGrafter"/>
</dbReference>
<dbReference type="FunFam" id="3.30.1490.20:FF:000015">
    <property type="entry name" value="N5-carboxyaminoimidazole ribonucleotide synthase"/>
    <property type="match status" value="1"/>
</dbReference>
<comment type="subunit">
    <text evidence="5 6">Homodimer.</text>
</comment>
<dbReference type="GO" id="GO:0046872">
    <property type="term" value="F:metal ion binding"/>
    <property type="evidence" value="ECO:0007669"/>
    <property type="project" value="InterPro"/>
</dbReference>
<dbReference type="UniPathway" id="UPA00074">
    <property type="reaction ID" value="UER00942"/>
</dbReference>
<dbReference type="InterPro" id="IPR013815">
    <property type="entry name" value="ATP_grasp_subdomain_1"/>
</dbReference>
<dbReference type="SUPFAM" id="SSF52440">
    <property type="entry name" value="PreATP-grasp domain"/>
    <property type="match status" value="1"/>
</dbReference>
<dbReference type="RefSeq" id="WP_110466493.1">
    <property type="nucleotide sequence ID" value="NZ_JAMOFZ010000021.1"/>
</dbReference>
<dbReference type="EC" id="6.3.4.18" evidence="5 6"/>
<keyword evidence="1 5" id="KW-0436">Ligase</keyword>
<proteinExistence type="inferred from homology"/>
<evidence type="ECO:0000313" key="8">
    <source>
        <dbReference type="EMBL" id="PYE74973.1"/>
    </source>
</evidence>
<dbReference type="Pfam" id="PF22660">
    <property type="entry name" value="RS_preATP-grasp-like"/>
    <property type="match status" value="1"/>
</dbReference>
<comment type="function">
    <text evidence="6">Catalyzes the ATP-dependent conversion of 5-aminoimidazole ribonucleotide (AIR) and HCO(3)- to N5-carboxyaminoimidazole ribonucleotide (N5-CAIR).</text>
</comment>
<keyword evidence="3 5" id="KW-0658">Purine biosynthesis</keyword>
<keyword evidence="2 5" id="KW-0547">Nucleotide-binding</keyword>
<feature type="binding site" evidence="5">
    <location>
        <begin position="339"/>
        <end position="340"/>
    </location>
    <ligand>
        <name>ATP</name>
        <dbReference type="ChEBI" id="CHEBI:30616"/>
    </ligand>
</feature>
<evidence type="ECO:0000256" key="4">
    <source>
        <dbReference type="ARBA" id="ARBA00022840"/>
    </source>
</evidence>
<dbReference type="InterPro" id="IPR011761">
    <property type="entry name" value="ATP-grasp"/>
</dbReference>
<dbReference type="Pfam" id="PF02222">
    <property type="entry name" value="ATP-grasp"/>
    <property type="match status" value="1"/>
</dbReference>
<comment type="caution">
    <text evidence="8">The sequence shown here is derived from an EMBL/GenBank/DDBJ whole genome shotgun (WGS) entry which is preliminary data.</text>
</comment>
<protein>
    <recommendedName>
        <fullName evidence="5 6">N5-carboxyaminoimidazole ribonucleotide synthase</fullName>
        <shortName evidence="5 6">N5-CAIR synthase</shortName>
        <ecNumber evidence="5 6">6.3.4.18</ecNumber>
    </recommendedName>
    <alternativeName>
        <fullName evidence="5 6">5-(carboxyamino)imidazole ribonucleotide synthetase</fullName>
    </alternativeName>
</protein>
<dbReference type="PROSITE" id="PS50975">
    <property type="entry name" value="ATP_GRASP"/>
    <property type="match status" value="1"/>
</dbReference>
<evidence type="ECO:0000259" key="7">
    <source>
        <dbReference type="PROSITE" id="PS50975"/>
    </source>
</evidence>
<keyword evidence="9" id="KW-1185">Reference proteome</keyword>
<evidence type="ECO:0000313" key="9">
    <source>
        <dbReference type="Proteomes" id="UP000247540"/>
    </source>
</evidence>
<accession>A0A318SJM6</accession>